<dbReference type="PANTHER" id="PTHR43465">
    <property type="entry name" value="DUF1680 DOMAIN PROTEIN (AFU_ORTHOLOGUE AFUA_1G08910)"/>
    <property type="match status" value="1"/>
</dbReference>
<feature type="domain" description="Non-reducing end beta-L-arabinofuranosidase-like GH127 catalytic" evidence="2">
    <location>
        <begin position="416"/>
        <end position="715"/>
    </location>
</feature>
<dbReference type="InterPro" id="IPR012878">
    <property type="entry name" value="Beta-AFase-like_GH127_cat"/>
</dbReference>
<feature type="compositionally biased region" description="Low complexity" evidence="1">
    <location>
        <begin position="946"/>
        <end position="965"/>
    </location>
</feature>
<dbReference type="InterPro" id="IPR006311">
    <property type="entry name" value="TAT_signal"/>
</dbReference>
<feature type="domain" description="Non-reducing end beta-L-arabinofuranosidase-like GH127 middle" evidence="3">
    <location>
        <begin position="729"/>
        <end position="837"/>
    </location>
</feature>
<dbReference type="Gene3D" id="2.60.120.260">
    <property type="entry name" value="Galactose-binding domain-like"/>
    <property type="match status" value="1"/>
</dbReference>
<protein>
    <recommendedName>
        <fullName evidence="7">Tat pathway signal protein</fullName>
    </recommendedName>
</protein>
<sequence>MSRRTHHITSPRNSDQTQNVPQDDPSGQHRVDRRKFLGGMAGSALLTAVQRSTAFAQASELQANLARVAMPSSLYSTSENKVSALNDGFVPATSHDRTNGGYVLRPRLEDAQWVQYDWSRPVATSKVDLYWGVDRTSKNPEYSRANIALPASYRVLYWDGTDFVPVTNPKGLGTSLDAFNTTTFDEVRTSKVRIEVKPDGMHPASILEWRVYSSGPIPTLPPVVDAGLDRSVVLGGKTYLSGKATWLDPKPQDVVRWGKESGPGTVSFANPAAAVTTATFSASGDYVLKLSANGLEDQPPSTIRVHAEPSPPKKRLDVVYTRKYSIDSPLWNVRAKALIVNWIPHCIDYCERSDLREGQGGLDNFLEAAKALRGEPHAKHIGYVFSNAWVHQTVESMCIALMVDPQDDPEIIAAQARMHTTIEKWIPIILAAQEPDGYLQTAYTLADRTVWPAHWTPAQRGNHEGYVSGYFIESAINHYTLTDGQDLRLYNAAKKLADCWAANIGPGKKEWFDGHQEMEQALVRFGRFVNDQEGNHRGDSYIQLAKFLLDSRRGGQEYDQSHLPPGQQYEAVGHAVRATYFYSGMADIAAETGDTDYQSAVISLWDNMVNRKFYLTGGIGSGETSEGFGPNYSLGNQSYCESCSSCGLVFFQYKLNIAYHDARYADLYEQTMYNALLGGVDLEGKSFCYTNPLVNSQRTLWHVCPCCVGNIPRTLLMIPTWAYVKGAGGIYVNMFVGSKIHVGEVAGTRVEMVQKTNYPWEGAVRITVNPDQAKTFSVYVRIPNRNTSKLYTETPAISGVKRFAVNGKPVQPLIEKGYAVVTREWKAGDHIELELPMEPQRIVADSRVKADTGTLALKYGPLVYNVETADQPNINQPLSSAPLKAVWRPDLLGGVMTITGTWQDGSPMLAIPNFARMNRVGPPREFLGDPAVNYAPGSTTSAGPAPSNTNSNPGVVNNNAGSVAPTTNTPVGRRGPRKIDSKVWV</sequence>
<dbReference type="PANTHER" id="PTHR43465:SF2">
    <property type="entry name" value="DUF1680 DOMAIN PROTEIN (AFU_ORTHOLOGUE AFUA_1G08910)"/>
    <property type="match status" value="1"/>
</dbReference>
<evidence type="ECO:0000259" key="2">
    <source>
        <dbReference type="Pfam" id="PF07944"/>
    </source>
</evidence>
<dbReference type="Gene3D" id="2.60.40.10">
    <property type="entry name" value="Immunoglobulins"/>
    <property type="match status" value="1"/>
</dbReference>
<dbReference type="GO" id="GO:0005975">
    <property type="term" value="P:carbohydrate metabolic process"/>
    <property type="evidence" value="ECO:0007669"/>
    <property type="project" value="InterPro"/>
</dbReference>
<dbReference type="InterPro" id="IPR008928">
    <property type="entry name" value="6-hairpin_glycosidase_sf"/>
</dbReference>
<dbReference type="InterPro" id="IPR049049">
    <property type="entry name" value="Beta-AFase-like_GH127_C"/>
</dbReference>
<dbReference type="AlphaFoldDB" id="E8X6D5"/>
<dbReference type="PROSITE" id="PS51318">
    <property type="entry name" value="TAT"/>
    <property type="match status" value="1"/>
</dbReference>
<keyword evidence="5" id="KW-0614">Plasmid</keyword>
<evidence type="ECO:0000259" key="4">
    <source>
        <dbReference type="Pfam" id="PF20737"/>
    </source>
</evidence>
<feature type="domain" description="Non-reducing end beta-L-arabinofuranosidase-like GH127 C-terminal" evidence="4">
    <location>
        <begin position="839"/>
        <end position="919"/>
    </location>
</feature>
<reference evidence="6" key="1">
    <citation type="submission" date="2011-01" db="EMBL/GenBank/DDBJ databases">
        <title>Complete sequence of plasmid1 of Acidobacterium sp. MP5ACTX9.</title>
        <authorList>
            <consortium name="US DOE Joint Genome Institute"/>
            <person name="Lucas S."/>
            <person name="Copeland A."/>
            <person name="Lapidus A."/>
            <person name="Cheng J.-F."/>
            <person name="Goodwin L."/>
            <person name="Pitluck S."/>
            <person name="Teshima H."/>
            <person name="Detter J.C."/>
            <person name="Han C."/>
            <person name="Tapia R."/>
            <person name="Land M."/>
            <person name="Hauser L."/>
            <person name="Kyrpides N."/>
            <person name="Ivanova N."/>
            <person name="Ovchinnikova G."/>
            <person name="Pagani I."/>
            <person name="Rawat S.R."/>
            <person name="Mannisto M."/>
            <person name="Haggblom M.M."/>
            <person name="Woyke T."/>
        </authorList>
    </citation>
    <scope>NUCLEOTIDE SEQUENCE [LARGE SCALE GENOMIC DNA]</scope>
    <source>
        <strain evidence="6">MP5ACTX9</strain>
        <plasmid evidence="6">Plasmid pACIX901</plasmid>
    </source>
</reference>
<feature type="compositionally biased region" description="Polar residues" evidence="1">
    <location>
        <begin position="10"/>
        <end position="21"/>
    </location>
</feature>
<geneLocation type="plasmid" evidence="5 6">
    <name>pACIX901</name>
</geneLocation>
<evidence type="ECO:0000256" key="1">
    <source>
        <dbReference type="SAM" id="MobiDB-lite"/>
    </source>
</evidence>
<keyword evidence="6" id="KW-1185">Reference proteome</keyword>
<dbReference type="Pfam" id="PF20737">
    <property type="entry name" value="Glyco_hydro127C"/>
    <property type="match status" value="1"/>
</dbReference>
<dbReference type="OrthoDB" id="9757939at2"/>
<dbReference type="InterPro" id="IPR013783">
    <property type="entry name" value="Ig-like_fold"/>
</dbReference>
<dbReference type="HOGENOM" id="CLU_013148_2_0_0"/>
<name>E8X6D5_GRATM</name>
<feature type="region of interest" description="Disordered" evidence="1">
    <location>
        <begin position="1"/>
        <end position="30"/>
    </location>
</feature>
<accession>E8X6D5</accession>
<organism evidence="6">
    <name type="scientific">Granulicella tundricola (strain ATCC BAA-1859 / DSM 23138 / MP5ACTX9)</name>
    <dbReference type="NCBI Taxonomy" id="1198114"/>
    <lineage>
        <taxon>Bacteria</taxon>
        <taxon>Pseudomonadati</taxon>
        <taxon>Acidobacteriota</taxon>
        <taxon>Terriglobia</taxon>
        <taxon>Terriglobales</taxon>
        <taxon>Acidobacteriaceae</taxon>
        <taxon>Granulicella</taxon>
    </lineage>
</organism>
<dbReference type="SUPFAM" id="SSF48208">
    <property type="entry name" value="Six-hairpin glycosidases"/>
    <property type="match status" value="1"/>
</dbReference>
<dbReference type="Proteomes" id="UP000000343">
    <property type="component" value="Plasmid pACIX901"/>
</dbReference>
<dbReference type="EMBL" id="CP002481">
    <property type="protein sequence ID" value="ADW71019.1"/>
    <property type="molecule type" value="Genomic_DNA"/>
</dbReference>
<feature type="region of interest" description="Disordered" evidence="1">
    <location>
        <begin position="928"/>
        <end position="985"/>
    </location>
</feature>
<evidence type="ECO:0000313" key="5">
    <source>
        <dbReference type="EMBL" id="ADW71019.1"/>
    </source>
</evidence>
<dbReference type="Pfam" id="PF20736">
    <property type="entry name" value="Glyco_hydro127M"/>
    <property type="match status" value="1"/>
</dbReference>
<evidence type="ECO:0008006" key="7">
    <source>
        <dbReference type="Google" id="ProtNLM"/>
    </source>
</evidence>
<dbReference type="Pfam" id="PF07944">
    <property type="entry name" value="Beta-AFase-like_GH127_cat"/>
    <property type="match status" value="1"/>
</dbReference>
<dbReference type="InterPro" id="IPR049046">
    <property type="entry name" value="Beta-AFase-like_GH127_middle"/>
</dbReference>
<evidence type="ECO:0000313" key="6">
    <source>
        <dbReference type="Proteomes" id="UP000000343"/>
    </source>
</evidence>
<dbReference type="KEGG" id="acm:AciX9_4243"/>
<proteinExistence type="predicted"/>
<evidence type="ECO:0000259" key="3">
    <source>
        <dbReference type="Pfam" id="PF20736"/>
    </source>
</evidence>
<dbReference type="InterPro" id="IPR049174">
    <property type="entry name" value="Beta-AFase-like"/>
</dbReference>
<gene>
    <name evidence="5" type="ordered locus">AciX9_4243</name>
</gene>